<name>A0A545UK73_9GAMM</name>
<dbReference type="GO" id="GO:0005524">
    <property type="term" value="F:ATP binding"/>
    <property type="evidence" value="ECO:0007669"/>
    <property type="project" value="UniProtKB-KW"/>
</dbReference>
<evidence type="ECO:0000313" key="5">
    <source>
        <dbReference type="Proteomes" id="UP000315439"/>
    </source>
</evidence>
<sequence length="542" mass="61539">MIDEGIAKVKKNKTCAISILGTNLDRRGRSAKRWDKWRPTIALCQQDDLIIDTLVLLHESNFRRLAEQVKEDIALVSPETEVHFYEVDFRDPWDFESVYGQLFDFSQQYQFYPDEEEYLIHITTGTHVAQICLYLLTETHYLPGKLLQTSPGGKDNPTVGSYQTIDLDLSKYDQIASRFNRERVKGIDYLKDGIETRNTKFNQMIAQLEQVSILSEEPMLITGPTGAGKTQLVKRIYQLKKHRGQISGGLVIVNCATLQGDKAMSTLFGHKKGAFTGAVDGRNGLLLEANEGLLFLDEIGELGIDEQAMLLRAIEEKCYLPLGSDKEIASDFQLVAGTNLNLNKMVAEGKFREDLLARINLWNYQLPSLKDRIEDLEPNLDYELEKFARKAGHMVSFNKAAREKYLKFAVSAEASWRANFRDLNSSVIRMATLSSGGRISEKLVEEEIVRLKLNWSEGQTNKFDPVVIVRNLLGEERSESIDLFDKYLLAGVNEICKESKSMADAGRKLFGVSRLNKKSTNDSHRLKQVLAKFELVFEDLKE</sequence>
<dbReference type="SMART" id="SM00382">
    <property type="entry name" value="AAA"/>
    <property type="match status" value="1"/>
</dbReference>
<dbReference type="InterPro" id="IPR027417">
    <property type="entry name" value="P-loop_NTPase"/>
</dbReference>
<evidence type="ECO:0000259" key="3">
    <source>
        <dbReference type="PROSITE" id="PS50045"/>
    </source>
</evidence>
<dbReference type="NCBIfam" id="NF038308">
    <property type="entry name" value="RNA_repair_RtcR"/>
    <property type="match status" value="1"/>
</dbReference>
<dbReference type="Gene3D" id="3.40.50.300">
    <property type="entry name" value="P-loop containing nucleotide triphosphate hydrolases"/>
    <property type="match status" value="1"/>
</dbReference>
<protein>
    <submittedName>
        <fullName evidence="4">AAA family ATPase</fullName>
    </submittedName>
</protein>
<dbReference type="Pfam" id="PF00158">
    <property type="entry name" value="Sigma54_activat"/>
    <property type="match status" value="1"/>
</dbReference>
<dbReference type="OrthoDB" id="5297379at2"/>
<dbReference type="AlphaFoldDB" id="A0A545UK73"/>
<comment type="caution">
    <text evidence="4">The sequence shown here is derived from an EMBL/GenBank/DDBJ whole genome shotgun (WGS) entry which is preliminary data.</text>
</comment>
<feature type="domain" description="Sigma-54 factor interaction" evidence="3">
    <location>
        <begin position="194"/>
        <end position="432"/>
    </location>
</feature>
<keyword evidence="1" id="KW-0547">Nucleotide-binding</keyword>
<dbReference type="Pfam" id="PF06956">
    <property type="entry name" value="RtcR"/>
    <property type="match status" value="1"/>
</dbReference>
<dbReference type="CDD" id="cd00009">
    <property type="entry name" value="AAA"/>
    <property type="match status" value="1"/>
</dbReference>
<accession>A0A545UK73</accession>
<dbReference type="EMBL" id="VIKS01000001">
    <property type="protein sequence ID" value="TQV89856.1"/>
    <property type="molecule type" value="Genomic_DNA"/>
</dbReference>
<dbReference type="SUPFAM" id="SSF52540">
    <property type="entry name" value="P-loop containing nucleoside triphosphate hydrolases"/>
    <property type="match status" value="1"/>
</dbReference>
<dbReference type="InterPro" id="IPR002078">
    <property type="entry name" value="Sigma_54_int"/>
</dbReference>
<dbReference type="InterPro" id="IPR017183">
    <property type="entry name" value="Sigma54_dep_tscrpt_act_RtcR"/>
</dbReference>
<dbReference type="PIRSF" id="PIRSF037354">
    <property type="entry name" value="Txn_actvtr_RtcR"/>
    <property type="match status" value="1"/>
</dbReference>
<dbReference type="GO" id="GO:0003700">
    <property type="term" value="F:DNA-binding transcription factor activity"/>
    <property type="evidence" value="ECO:0007669"/>
    <property type="project" value="InterPro"/>
</dbReference>
<dbReference type="PROSITE" id="PS50045">
    <property type="entry name" value="SIGMA54_INTERACT_4"/>
    <property type="match status" value="1"/>
</dbReference>
<dbReference type="PANTHER" id="PTHR32071:SF14">
    <property type="entry name" value="TRANSCRIPTIONAL REGULATORY PROTEIN RTCR"/>
    <property type="match status" value="1"/>
</dbReference>
<proteinExistence type="predicted"/>
<dbReference type="Gene3D" id="1.10.8.60">
    <property type="match status" value="1"/>
</dbReference>
<gene>
    <name evidence="4" type="ORF">FLL46_00090</name>
</gene>
<keyword evidence="5" id="KW-1185">Reference proteome</keyword>
<evidence type="ECO:0000313" key="4">
    <source>
        <dbReference type="EMBL" id="TQV89856.1"/>
    </source>
</evidence>
<organism evidence="4 5">
    <name type="scientific">Aliikangiella coralliicola</name>
    <dbReference type="NCBI Taxonomy" id="2592383"/>
    <lineage>
        <taxon>Bacteria</taxon>
        <taxon>Pseudomonadati</taxon>
        <taxon>Pseudomonadota</taxon>
        <taxon>Gammaproteobacteria</taxon>
        <taxon>Oceanospirillales</taxon>
        <taxon>Pleioneaceae</taxon>
        <taxon>Aliikangiella</taxon>
    </lineage>
</organism>
<dbReference type="InterPro" id="IPR009715">
    <property type="entry name" value="RtcR"/>
</dbReference>
<dbReference type="InterPro" id="IPR003593">
    <property type="entry name" value="AAA+_ATPase"/>
</dbReference>
<evidence type="ECO:0000256" key="1">
    <source>
        <dbReference type="ARBA" id="ARBA00022741"/>
    </source>
</evidence>
<dbReference type="Proteomes" id="UP000315439">
    <property type="component" value="Unassembled WGS sequence"/>
</dbReference>
<keyword evidence="2" id="KW-0067">ATP-binding</keyword>
<dbReference type="PANTHER" id="PTHR32071">
    <property type="entry name" value="TRANSCRIPTIONAL REGULATORY PROTEIN"/>
    <property type="match status" value="1"/>
</dbReference>
<reference evidence="4 5" key="1">
    <citation type="submission" date="2019-07" db="EMBL/GenBank/DDBJ databases">
        <title>Draft genome for Aliikangiella sp. M105.</title>
        <authorList>
            <person name="Wang G."/>
        </authorList>
    </citation>
    <scope>NUCLEOTIDE SEQUENCE [LARGE SCALE GENOMIC DNA]</scope>
    <source>
        <strain evidence="4 5">M105</strain>
    </source>
</reference>
<evidence type="ECO:0000256" key="2">
    <source>
        <dbReference type="ARBA" id="ARBA00022840"/>
    </source>
</evidence>